<feature type="region of interest" description="Disordered" evidence="2">
    <location>
        <begin position="367"/>
        <end position="395"/>
    </location>
</feature>
<protein>
    <recommendedName>
        <fullName evidence="5">Actin-like ATPase domain-containing protein</fullName>
    </recommendedName>
</protein>
<dbReference type="SMART" id="SM00268">
    <property type="entry name" value="ACTIN"/>
    <property type="match status" value="1"/>
</dbReference>
<dbReference type="InterPro" id="IPR004000">
    <property type="entry name" value="Actin"/>
</dbReference>
<evidence type="ECO:0000313" key="4">
    <source>
        <dbReference type="Proteomes" id="UP000243515"/>
    </source>
</evidence>
<feature type="region of interest" description="Disordered" evidence="2">
    <location>
        <begin position="527"/>
        <end position="552"/>
    </location>
</feature>
<gene>
    <name evidence="3" type="ORF">Egran_00744</name>
</gene>
<dbReference type="Gene3D" id="3.30.420.40">
    <property type="match status" value="3"/>
</dbReference>
<reference evidence="3 4" key="1">
    <citation type="journal article" date="2015" name="Environ. Microbiol.">
        <title>Metagenome sequence of Elaphomyces granulatus from sporocarp tissue reveals Ascomycota ectomycorrhizal fingerprints of genome expansion and a Proteobacteria-rich microbiome.</title>
        <authorList>
            <person name="Quandt C.A."/>
            <person name="Kohler A."/>
            <person name="Hesse C.N."/>
            <person name="Sharpton T.J."/>
            <person name="Martin F."/>
            <person name="Spatafora J.W."/>
        </authorList>
    </citation>
    <scope>NUCLEOTIDE SEQUENCE [LARGE SCALE GENOMIC DNA]</scope>
    <source>
        <strain evidence="3 4">OSC145934</strain>
    </source>
</reference>
<feature type="compositionally biased region" description="Polar residues" evidence="2">
    <location>
        <begin position="311"/>
        <end position="326"/>
    </location>
</feature>
<keyword evidence="4" id="KW-1185">Reference proteome</keyword>
<comment type="caution">
    <text evidence="3">The sequence shown here is derived from an EMBL/GenBank/DDBJ whole genome shotgun (WGS) entry which is preliminary data.</text>
</comment>
<dbReference type="AlphaFoldDB" id="A0A232M586"/>
<feature type="compositionally biased region" description="Basic and acidic residues" evidence="2">
    <location>
        <begin position="368"/>
        <end position="386"/>
    </location>
</feature>
<dbReference type="PANTHER" id="PTHR11937">
    <property type="entry name" value="ACTIN"/>
    <property type="match status" value="1"/>
</dbReference>
<name>A0A232M586_9EURO</name>
<accession>A0A232M586</accession>
<dbReference type="Gene3D" id="3.90.640.60">
    <property type="match status" value="1"/>
</dbReference>
<organism evidence="3 4">
    <name type="scientific">Elaphomyces granulatus</name>
    <dbReference type="NCBI Taxonomy" id="519963"/>
    <lineage>
        <taxon>Eukaryota</taxon>
        <taxon>Fungi</taxon>
        <taxon>Dikarya</taxon>
        <taxon>Ascomycota</taxon>
        <taxon>Pezizomycotina</taxon>
        <taxon>Eurotiomycetes</taxon>
        <taxon>Eurotiomycetidae</taxon>
        <taxon>Eurotiales</taxon>
        <taxon>Elaphomycetaceae</taxon>
        <taxon>Elaphomyces</taxon>
    </lineage>
</organism>
<dbReference type="EMBL" id="NPHW01002449">
    <property type="protein sequence ID" value="OXV11498.1"/>
    <property type="molecule type" value="Genomic_DNA"/>
</dbReference>
<dbReference type="InterPro" id="IPR043129">
    <property type="entry name" value="ATPase_NBD"/>
</dbReference>
<dbReference type="OrthoDB" id="74201at2759"/>
<feature type="region of interest" description="Disordered" evidence="2">
    <location>
        <begin position="306"/>
        <end position="351"/>
    </location>
</feature>
<feature type="compositionally biased region" description="Polar residues" evidence="2">
    <location>
        <begin position="588"/>
        <end position="597"/>
    </location>
</feature>
<feature type="region of interest" description="Disordered" evidence="2">
    <location>
        <begin position="567"/>
        <end position="600"/>
    </location>
</feature>
<evidence type="ECO:0000256" key="1">
    <source>
        <dbReference type="RuleBase" id="RU000487"/>
    </source>
</evidence>
<dbReference type="Pfam" id="PF00022">
    <property type="entry name" value="Actin"/>
    <property type="match status" value="1"/>
</dbReference>
<evidence type="ECO:0000256" key="2">
    <source>
        <dbReference type="SAM" id="MobiDB-lite"/>
    </source>
</evidence>
<dbReference type="SUPFAM" id="SSF53067">
    <property type="entry name" value="Actin-like ATPase domain"/>
    <property type="match status" value="2"/>
</dbReference>
<proteinExistence type="inferred from homology"/>
<comment type="similarity">
    <text evidence="1">Belongs to the actin family.</text>
</comment>
<dbReference type="Proteomes" id="UP000243515">
    <property type="component" value="Unassembled WGS sequence"/>
</dbReference>
<sequence length="694" mass="74743">MLASINNTSRLPHDLKSVLFNMPPFKDEHILLIAPGSQTTLAQLGLPESFTPARLHFPTRMFPAEKKGEFEPYKVRERRREAHSTNGAGIDVDMRDASAPADKGETKVALQSTPKLKAADGVAVTNKEQNSKSPLPEEVVYEEDIVSMEGAIYPMQNGRIADWQCFFSLLTHIYNTLSPPFHTPIMLISEPVWSARDREVLTQFIFEKFKTPAFCLMDSALAACYAYGTPTATVVDIGHGKADVTAVTDFVVQDHGRGIAVEGCGGKAMTDRLVELLRPKGFTREMCEQIKRSNITEILPFGTPLPATISPPKSSNTALLSSTGSLNGRPPMPRGPGGNAQPGNGEGDEDDGVLNVAAIVSGNTSEFLAKREKERAERTVSKKSDPMNKPSRLPNAKKDRASFQFEEYTRIEPQNGAFTTAGQYIRQKREIEVGVERFLLTAPSKEKTADRCSGGILEDLASQIHHTILSVPDSTKRSELWDSLIILGNGSKVKGFTTALISTITQRFMLSPSATIFTSELPSNISTPLATGGTNTPSHPGQTPGPFHHPAAHGVNPLLVAATHANNPIPATSANHDPAISTHHRSTGHSQTPTSIKTLKPPEYFPEWKDQGGSNAPVATGAGVTNTTGPASSGGRNPPTALVSNRGMEEAVFLGAQIAAKVIFVLDQGLSKGFLSRVEYNEGGPATIHESSFS</sequence>
<feature type="compositionally biased region" description="Polar residues" evidence="2">
    <location>
        <begin position="527"/>
        <end position="541"/>
    </location>
</feature>
<evidence type="ECO:0000313" key="3">
    <source>
        <dbReference type="EMBL" id="OXV11498.1"/>
    </source>
</evidence>
<evidence type="ECO:0008006" key="5">
    <source>
        <dbReference type="Google" id="ProtNLM"/>
    </source>
</evidence>